<comment type="caution">
    <text evidence="2">The sequence shown here is derived from an EMBL/GenBank/DDBJ whole genome shotgun (WGS) entry which is preliminary data.</text>
</comment>
<gene>
    <name evidence="2" type="ORF">L195_g050961</name>
</gene>
<dbReference type="Proteomes" id="UP000236291">
    <property type="component" value="Unassembled WGS sequence"/>
</dbReference>
<proteinExistence type="predicted"/>
<name>A0A2K3JWU8_TRIPR</name>
<evidence type="ECO:0000313" key="2">
    <source>
        <dbReference type="EMBL" id="PNX58539.1"/>
    </source>
</evidence>
<protein>
    <submittedName>
        <fullName evidence="2">F-box family protein</fullName>
    </submittedName>
</protein>
<accession>A0A2K3JWU8</accession>
<reference evidence="2 3" key="1">
    <citation type="journal article" date="2014" name="Am. J. Bot.">
        <title>Genome assembly and annotation for red clover (Trifolium pratense; Fabaceae).</title>
        <authorList>
            <person name="Istvanek J."/>
            <person name="Jaros M."/>
            <person name="Krenek A."/>
            <person name="Repkova J."/>
        </authorList>
    </citation>
    <scope>NUCLEOTIDE SEQUENCE [LARGE SCALE GENOMIC DNA]</scope>
    <source>
        <strain evidence="3">cv. Tatra</strain>
        <tissue evidence="2">Young leaves</tissue>
    </source>
</reference>
<dbReference type="EMBL" id="ASHM01078811">
    <property type="protein sequence ID" value="PNX58539.1"/>
    <property type="molecule type" value="Genomic_DNA"/>
</dbReference>
<dbReference type="AlphaFoldDB" id="A0A2K3JWU8"/>
<sequence length="186" mass="21862">MESKPAFGRTNGWEMCRYVSTSPDYFLSHCKRKPWLRVLWNLVWRRRLFVWEANLLDELLMILNPTVLSSVADRWGWRPELGEEFSVKSTYVLVSNLIISRGVILNEEQSAYKAIWKGPTPSKVSGFSWMVLHDRVPTRVNLFRRRIIQEDGDQRCLFRGEYAETATHLFLYCSGIHRFGKEFVLG</sequence>
<reference evidence="2 3" key="2">
    <citation type="journal article" date="2017" name="Front. Plant Sci.">
        <title>Gene Classification and Mining of Molecular Markers Useful in Red Clover (Trifolium pratense) Breeding.</title>
        <authorList>
            <person name="Istvanek J."/>
            <person name="Dluhosova J."/>
            <person name="Dluhos P."/>
            <person name="Patkova L."/>
            <person name="Nedelnik J."/>
            <person name="Repkova J."/>
        </authorList>
    </citation>
    <scope>NUCLEOTIDE SEQUENCE [LARGE SCALE GENOMIC DNA]</scope>
    <source>
        <strain evidence="3">cv. Tatra</strain>
        <tissue evidence="2">Young leaves</tissue>
    </source>
</reference>
<dbReference type="InterPro" id="IPR026960">
    <property type="entry name" value="RVT-Znf"/>
</dbReference>
<feature type="domain" description="Reverse transcriptase zinc-binding" evidence="1">
    <location>
        <begin position="85"/>
        <end position="174"/>
    </location>
</feature>
<evidence type="ECO:0000259" key="1">
    <source>
        <dbReference type="Pfam" id="PF13966"/>
    </source>
</evidence>
<dbReference type="Pfam" id="PF13966">
    <property type="entry name" value="zf-RVT"/>
    <property type="match status" value="1"/>
</dbReference>
<organism evidence="2 3">
    <name type="scientific">Trifolium pratense</name>
    <name type="common">Red clover</name>
    <dbReference type="NCBI Taxonomy" id="57577"/>
    <lineage>
        <taxon>Eukaryota</taxon>
        <taxon>Viridiplantae</taxon>
        <taxon>Streptophyta</taxon>
        <taxon>Embryophyta</taxon>
        <taxon>Tracheophyta</taxon>
        <taxon>Spermatophyta</taxon>
        <taxon>Magnoliopsida</taxon>
        <taxon>eudicotyledons</taxon>
        <taxon>Gunneridae</taxon>
        <taxon>Pentapetalae</taxon>
        <taxon>rosids</taxon>
        <taxon>fabids</taxon>
        <taxon>Fabales</taxon>
        <taxon>Fabaceae</taxon>
        <taxon>Papilionoideae</taxon>
        <taxon>50 kb inversion clade</taxon>
        <taxon>NPAAA clade</taxon>
        <taxon>Hologalegina</taxon>
        <taxon>IRL clade</taxon>
        <taxon>Trifolieae</taxon>
        <taxon>Trifolium</taxon>
    </lineage>
</organism>
<evidence type="ECO:0000313" key="3">
    <source>
        <dbReference type="Proteomes" id="UP000236291"/>
    </source>
</evidence>